<accession>A0A5C4W9X7</accession>
<protein>
    <submittedName>
        <fullName evidence="2">DUF4012 domain-containing protein</fullName>
    </submittedName>
</protein>
<dbReference type="Proteomes" id="UP000313231">
    <property type="component" value="Unassembled WGS sequence"/>
</dbReference>
<keyword evidence="1" id="KW-0472">Membrane</keyword>
<sequence>MSDEWPVERLRRRRTRPRTPWQRFRRRLRRLAGDRRRGGLVVGGIVLLLGVWVCWVLWSTSQALGEVQTRAEVMRAALIRGDADGARRAMADYQDAAETAESRTGGVTWSALELLPVLGDDLDGIAVVSGVLADLGRDGLPPLADAAEEVSGEAFRPTDHVFPVEAVKGLAAPADRSEAAFAEARAALAEVDPGSFVGPVRNRFDQLEELVDGAQRTLGSTYRAAELLPRLIGADRPRHFLMVLQNNAEARSSGGLPGALTLISADRGRVEVVRQADAADLGASEEPVLPLTEEERAVFGEILGTHPVDATLTPDFARAADLLRARWEQRGGAPVDGVLFVDPVAVSYLLAGTGPVPVSGYPPVTADTVVAAVENQIYRLSEDRGAHSDYQQAVAKAVFDAFADGSGNSVGVLTGLVRGVQEGRVRLHLTDPEEQAEIAGTDIAGEFSTDAGHSPQVGVYLNDAGPTKMQYYLKYGAHAFARSCTGGRQVIAGEIELHADTPADVGQLPPAITGKDFPGVRVAPGHQLLVLYLTTPVGGTFEHLTYDGEPLGSSAVPFAGRELSRVAVSLAPQERHRVSFVLRTGEGQVGDIELSVSPGARPESSNATIRSACAVR</sequence>
<keyword evidence="1" id="KW-1133">Transmembrane helix</keyword>
<dbReference type="InterPro" id="IPR025101">
    <property type="entry name" value="DUF4012"/>
</dbReference>
<organism evidence="2 3">
    <name type="scientific">Nocardioides albidus</name>
    <dbReference type="NCBI Taxonomy" id="1517589"/>
    <lineage>
        <taxon>Bacteria</taxon>
        <taxon>Bacillati</taxon>
        <taxon>Actinomycetota</taxon>
        <taxon>Actinomycetes</taxon>
        <taxon>Propionibacteriales</taxon>
        <taxon>Nocardioidaceae</taxon>
        <taxon>Nocardioides</taxon>
    </lineage>
</organism>
<evidence type="ECO:0000313" key="3">
    <source>
        <dbReference type="Proteomes" id="UP000313231"/>
    </source>
</evidence>
<evidence type="ECO:0000313" key="2">
    <source>
        <dbReference type="EMBL" id="TNM44139.1"/>
    </source>
</evidence>
<proteinExistence type="predicted"/>
<dbReference type="EMBL" id="VDMP01000018">
    <property type="protein sequence ID" value="TNM44139.1"/>
    <property type="molecule type" value="Genomic_DNA"/>
</dbReference>
<dbReference type="AlphaFoldDB" id="A0A5C4W9X7"/>
<dbReference type="Pfam" id="PF13196">
    <property type="entry name" value="DUF4012"/>
    <property type="match status" value="1"/>
</dbReference>
<gene>
    <name evidence="2" type="ORF">FHP29_05355</name>
</gene>
<dbReference type="RefSeq" id="WP_139621820.1">
    <property type="nucleotide sequence ID" value="NZ_VDMP01000018.1"/>
</dbReference>
<feature type="transmembrane region" description="Helical" evidence="1">
    <location>
        <begin position="38"/>
        <end position="58"/>
    </location>
</feature>
<keyword evidence="1" id="KW-0812">Transmembrane</keyword>
<keyword evidence="3" id="KW-1185">Reference proteome</keyword>
<evidence type="ECO:0000256" key="1">
    <source>
        <dbReference type="SAM" id="Phobius"/>
    </source>
</evidence>
<dbReference type="OrthoDB" id="3203519at2"/>
<comment type="caution">
    <text evidence="2">The sequence shown here is derived from an EMBL/GenBank/DDBJ whole genome shotgun (WGS) entry which is preliminary data.</text>
</comment>
<reference evidence="2 3" key="1">
    <citation type="journal article" date="2016" name="Int. J. Syst. Evol. Microbiol.">
        <title>Nocardioides albidus sp. nov., an actinobacterium isolated from garden soil.</title>
        <authorList>
            <person name="Singh H."/>
            <person name="Du J."/>
            <person name="Trinh H."/>
            <person name="Won K."/>
            <person name="Yang J.E."/>
            <person name="Yin C."/>
            <person name="Kook M."/>
            <person name="Yi T.H."/>
        </authorList>
    </citation>
    <scope>NUCLEOTIDE SEQUENCE [LARGE SCALE GENOMIC DNA]</scope>
    <source>
        <strain evidence="2 3">CCTCC AB 2015297</strain>
    </source>
</reference>
<name>A0A5C4W9X7_9ACTN</name>